<dbReference type="Pfam" id="PF06521">
    <property type="entry name" value="PAR1"/>
    <property type="match status" value="1"/>
</dbReference>
<gene>
    <name evidence="2" type="primary">LOC104596085</name>
</gene>
<evidence type="ECO:0000313" key="2">
    <source>
        <dbReference type="RefSeq" id="XP_010255408.1"/>
    </source>
</evidence>
<accession>A0A1U8A1C5</accession>
<dbReference type="KEGG" id="nnu:104596085"/>
<dbReference type="RefSeq" id="XP_010255408.1">
    <property type="nucleotide sequence ID" value="XM_010257106.1"/>
</dbReference>
<dbReference type="Proteomes" id="UP000189703">
    <property type="component" value="Unplaced"/>
</dbReference>
<dbReference type="OrthoDB" id="772928at2759"/>
<dbReference type="InterPro" id="IPR009489">
    <property type="entry name" value="PAR1"/>
</dbReference>
<dbReference type="AlphaFoldDB" id="A0A1U8A1C5"/>
<dbReference type="PANTHER" id="PTHR33649:SF4">
    <property type="entry name" value="PAR1 PROTEIN"/>
    <property type="match status" value="1"/>
</dbReference>
<dbReference type="OMA" id="VENTASW"/>
<dbReference type="PANTHER" id="PTHR33649">
    <property type="entry name" value="PAR1 PROTEIN"/>
    <property type="match status" value="1"/>
</dbReference>
<reference evidence="2" key="1">
    <citation type="submission" date="2025-08" db="UniProtKB">
        <authorList>
            <consortium name="RefSeq"/>
        </authorList>
    </citation>
    <scope>IDENTIFICATION</scope>
</reference>
<dbReference type="eggNOG" id="ENOG502R0KN">
    <property type="taxonomic scope" value="Eukaryota"/>
</dbReference>
<sequence length="172" mass="18584">MDSFYSTTTLAAFTLLLALLLPFPLAFGGITCENLPNEYCAFSVSSAGFRCVLEKYEAGADGVKLGCKSSDVLVENTASWVEIDDCIESCGLKRKSVGISSDSLLEPNFLHKLCSPKCFQFCPNIVDLYFNLAAAEGVYLPKLCQKMRSKFGQVWAPVGAPTYGQPIPGGEV</sequence>
<keyword evidence="1" id="KW-1185">Reference proteome</keyword>
<organism evidence="1 2">
    <name type="scientific">Nelumbo nucifera</name>
    <name type="common">Sacred lotus</name>
    <dbReference type="NCBI Taxonomy" id="4432"/>
    <lineage>
        <taxon>Eukaryota</taxon>
        <taxon>Viridiplantae</taxon>
        <taxon>Streptophyta</taxon>
        <taxon>Embryophyta</taxon>
        <taxon>Tracheophyta</taxon>
        <taxon>Spermatophyta</taxon>
        <taxon>Magnoliopsida</taxon>
        <taxon>Proteales</taxon>
        <taxon>Nelumbonaceae</taxon>
        <taxon>Nelumbo</taxon>
    </lineage>
</organism>
<name>A0A1U8A1C5_NELNU</name>
<evidence type="ECO:0000313" key="1">
    <source>
        <dbReference type="Proteomes" id="UP000189703"/>
    </source>
</evidence>
<proteinExistence type="predicted"/>
<dbReference type="GeneID" id="104596085"/>
<protein>
    <submittedName>
        <fullName evidence="2">Uncharacterized protein LOC104596085</fullName>
    </submittedName>
</protein>